<sequence length="120" mass="13383">MEAKEENGYWTTLLQKERNHVEGLLELLRSTWKAKGVTIVSDGWSDPTRKPLINFIAITGNAPLFLKAVDCSGKVKDKFFISNLMKEVINEVGHQNVVQIITDNAANCKAAGEIVDLERV</sequence>
<dbReference type="Gramene" id="scaffold_104298.1">
    <property type="protein sequence ID" value="scaffold_104298.1"/>
    <property type="gene ID" value="scaffold_104298.1"/>
</dbReference>
<feature type="domain" description="DUF659" evidence="1">
    <location>
        <begin position="11"/>
        <end position="115"/>
    </location>
</feature>
<accession>D7KAR1</accession>
<dbReference type="PANTHER" id="PTHR32166">
    <property type="entry name" value="OSJNBA0013A04.12 PROTEIN"/>
    <property type="match status" value="1"/>
</dbReference>
<name>D7KAR1_ARALL</name>
<proteinExistence type="predicted"/>
<dbReference type="Proteomes" id="UP000008694">
    <property type="component" value="Unassembled WGS sequence"/>
</dbReference>
<protein>
    <recommendedName>
        <fullName evidence="1">DUF659 domain-containing protein</fullName>
    </recommendedName>
</protein>
<dbReference type="InterPro" id="IPR007021">
    <property type="entry name" value="DUF659"/>
</dbReference>
<dbReference type="AlphaFoldDB" id="D7KAR1"/>
<evidence type="ECO:0000259" key="1">
    <source>
        <dbReference type="Pfam" id="PF04937"/>
    </source>
</evidence>
<gene>
    <name evidence="2" type="ORF">ARALYDRAFT_891504</name>
</gene>
<dbReference type="HOGENOM" id="CLU_2052825_0_0_1"/>
<dbReference type="Pfam" id="PF04937">
    <property type="entry name" value="DUF659"/>
    <property type="match status" value="1"/>
</dbReference>
<dbReference type="eggNOG" id="ENOG502RJJK">
    <property type="taxonomic scope" value="Eukaryota"/>
</dbReference>
<dbReference type="PANTHER" id="PTHR32166:SF81">
    <property type="entry name" value="OS06G0658400 PROTEIN"/>
    <property type="match status" value="1"/>
</dbReference>
<dbReference type="EMBL" id="GL348713">
    <property type="protein sequence ID" value="EFH67605.1"/>
    <property type="molecule type" value="Genomic_DNA"/>
</dbReference>
<keyword evidence="3" id="KW-1185">Reference proteome</keyword>
<evidence type="ECO:0000313" key="3">
    <source>
        <dbReference type="Proteomes" id="UP000008694"/>
    </source>
</evidence>
<organism evidence="3">
    <name type="scientific">Arabidopsis lyrata subsp. lyrata</name>
    <name type="common">Lyre-leaved rock-cress</name>
    <dbReference type="NCBI Taxonomy" id="81972"/>
    <lineage>
        <taxon>Eukaryota</taxon>
        <taxon>Viridiplantae</taxon>
        <taxon>Streptophyta</taxon>
        <taxon>Embryophyta</taxon>
        <taxon>Tracheophyta</taxon>
        <taxon>Spermatophyta</taxon>
        <taxon>Magnoliopsida</taxon>
        <taxon>eudicotyledons</taxon>
        <taxon>Gunneridae</taxon>
        <taxon>Pentapetalae</taxon>
        <taxon>rosids</taxon>
        <taxon>malvids</taxon>
        <taxon>Brassicales</taxon>
        <taxon>Brassicaceae</taxon>
        <taxon>Camelineae</taxon>
        <taxon>Arabidopsis</taxon>
    </lineage>
</organism>
<evidence type="ECO:0000313" key="2">
    <source>
        <dbReference type="EMBL" id="EFH67605.1"/>
    </source>
</evidence>
<reference evidence="3" key="1">
    <citation type="journal article" date="2011" name="Nat. Genet.">
        <title>The Arabidopsis lyrata genome sequence and the basis of rapid genome size change.</title>
        <authorList>
            <person name="Hu T.T."/>
            <person name="Pattyn P."/>
            <person name="Bakker E.G."/>
            <person name="Cao J."/>
            <person name="Cheng J.-F."/>
            <person name="Clark R.M."/>
            <person name="Fahlgren N."/>
            <person name="Fawcett J.A."/>
            <person name="Grimwood J."/>
            <person name="Gundlach H."/>
            <person name="Haberer G."/>
            <person name="Hollister J.D."/>
            <person name="Ossowski S."/>
            <person name="Ottilar R.P."/>
            <person name="Salamov A.A."/>
            <person name="Schneeberger K."/>
            <person name="Spannagl M."/>
            <person name="Wang X."/>
            <person name="Yang L."/>
            <person name="Nasrallah M.E."/>
            <person name="Bergelson J."/>
            <person name="Carrington J.C."/>
            <person name="Gaut B.S."/>
            <person name="Schmutz J."/>
            <person name="Mayer K.F.X."/>
            <person name="Van de Peer Y."/>
            <person name="Grigoriev I.V."/>
            <person name="Nordborg M."/>
            <person name="Weigel D."/>
            <person name="Guo Y.-L."/>
        </authorList>
    </citation>
    <scope>NUCLEOTIDE SEQUENCE [LARGE SCALE GENOMIC DNA]</scope>
    <source>
        <strain evidence="3">cv. MN47</strain>
    </source>
</reference>